<protein>
    <recommendedName>
        <fullName evidence="3">Hedgehog/Intein (Hint) domain-containing protein</fullName>
    </recommendedName>
</protein>
<dbReference type="EMBL" id="JBHLWK010000010">
    <property type="protein sequence ID" value="MFC0204098.1"/>
    <property type="molecule type" value="Genomic_DNA"/>
</dbReference>
<name>A0ABV6CXE3_9SPHN</name>
<evidence type="ECO:0008006" key="3">
    <source>
        <dbReference type="Google" id="ProtNLM"/>
    </source>
</evidence>
<dbReference type="RefSeq" id="WP_379486861.1">
    <property type="nucleotide sequence ID" value="NZ_JBHLWK010000010.1"/>
</dbReference>
<reference evidence="1 2" key="1">
    <citation type="submission" date="2024-09" db="EMBL/GenBank/DDBJ databases">
        <authorList>
            <person name="Sun Q."/>
            <person name="Mori K."/>
        </authorList>
    </citation>
    <scope>NUCLEOTIDE SEQUENCE [LARGE SCALE GENOMIC DNA]</scope>
    <source>
        <strain evidence="1 2">CCM 7706</strain>
    </source>
</reference>
<comment type="caution">
    <text evidence="1">The sequence shown here is derived from an EMBL/GenBank/DDBJ whole genome shotgun (WGS) entry which is preliminary data.</text>
</comment>
<gene>
    <name evidence="1" type="ORF">ACFFJC_07400</name>
</gene>
<evidence type="ECO:0000313" key="2">
    <source>
        <dbReference type="Proteomes" id="UP001589798"/>
    </source>
</evidence>
<sequence length="205" mass="22863">MSFANEHWFNRPETRIRATGYKSDINPERRYTDVVTSDRGIEMAMITNGGIVDPQLRQLALGTVLVRFGSSVFIPQVAAGEWWLEFEQYKIVERHADSAGISVPMAMRRLCCVPLDWGAMTTVVQARVIRPLLAYEGPGAPATGQKGADYLDGRLAGQLGLKQLFIPGLSDPDLRRDSLWVTDHGFLPHELSRMGYVPKNMPHPA</sequence>
<organism evidence="1 2">
    <name type="scientific">Novosphingobium soli</name>
    <dbReference type="NCBI Taxonomy" id="574956"/>
    <lineage>
        <taxon>Bacteria</taxon>
        <taxon>Pseudomonadati</taxon>
        <taxon>Pseudomonadota</taxon>
        <taxon>Alphaproteobacteria</taxon>
        <taxon>Sphingomonadales</taxon>
        <taxon>Sphingomonadaceae</taxon>
        <taxon>Novosphingobium</taxon>
    </lineage>
</organism>
<proteinExistence type="predicted"/>
<keyword evidence="2" id="KW-1185">Reference proteome</keyword>
<accession>A0ABV6CXE3</accession>
<dbReference type="Proteomes" id="UP001589798">
    <property type="component" value="Unassembled WGS sequence"/>
</dbReference>
<evidence type="ECO:0000313" key="1">
    <source>
        <dbReference type="EMBL" id="MFC0204098.1"/>
    </source>
</evidence>